<dbReference type="InterPro" id="IPR011009">
    <property type="entry name" value="Kinase-like_dom_sf"/>
</dbReference>
<proteinExistence type="predicted"/>
<feature type="domain" description="Aminoglycoside phosphotransferase" evidence="1">
    <location>
        <begin position="30"/>
        <end position="256"/>
    </location>
</feature>
<reference evidence="3" key="1">
    <citation type="journal article" date="2019" name="Int. J. Syst. Evol. Microbiol.">
        <title>The Global Catalogue of Microorganisms (GCM) 10K type strain sequencing project: providing services to taxonomists for standard genome sequencing and annotation.</title>
        <authorList>
            <consortium name="The Broad Institute Genomics Platform"/>
            <consortium name="The Broad Institute Genome Sequencing Center for Infectious Disease"/>
            <person name="Wu L."/>
            <person name="Ma J."/>
        </authorList>
    </citation>
    <scope>NUCLEOTIDE SEQUENCE [LARGE SCALE GENOMIC DNA]</scope>
    <source>
        <strain evidence="3">CGMCC 4.7396</strain>
    </source>
</reference>
<gene>
    <name evidence="2" type="ORF">ACFO8M_20180</name>
</gene>
<dbReference type="Pfam" id="PF01636">
    <property type="entry name" value="APH"/>
    <property type="match status" value="1"/>
</dbReference>
<sequence>MPEITSDLVATLVADQFQHWADLPVTPVPRQGWDNRTFRLGTELSVRLPSGPGYVAAVAKEHRCLPVLAAHLPLPVPEPVATGRPTADYPHPWSVRRWLAGDTLLDAPDVDRMRLARDLGDVLTVLRGVPTGDGPAAGWHSFHRGCHPSAYGDQVQESLRRLGDTVDAETCKSVWDKAMATVWTPAPVWFHGDIAPGNLLVEDGRLSALIDFGTCGVGDPAADLQIAWTYFHGDARQAFRAAAGLDDHTWARARAWTLWKALIMMSGVSGTDPDGVQARNLEAVLADPLTH</sequence>
<dbReference type="RefSeq" id="WP_387978883.1">
    <property type="nucleotide sequence ID" value="NZ_JBHRWO010000020.1"/>
</dbReference>
<evidence type="ECO:0000259" key="1">
    <source>
        <dbReference type="Pfam" id="PF01636"/>
    </source>
</evidence>
<evidence type="ECO:0000313" key="2">
    <source>
        <dbReference type="EMBL" id="MFC3494811.1"/>
    </source>
</evidence>
<comment type="caution">
    <text evidence="2">The sequence shown here is derived from an EMBL/GenBank/DDBJ whole genome shotgun (WGS) entry which is preliminary data.</text>
</comment>
<keyword evidence="2" id="KW-0808">Transferase</keyword>
<dbReference type="Gene3D" id="3.90.1200.10">
    <property type="match status" value="1"/>
</dbReference>
<dbReference type="EC" id="2.7.-.-" evidence="2"/>
<dbReference type="Proteomes" id="UP001595712">
    <property type="component" value="Unassembled WGS sequence"/>
</dbReference>
<name>A0ABV7Q1X8_9ACTN</name>
<dbReference type="InterPro" id="IPR051678">
    <property type="entry name" value="AGP_Transferase"/>
</dbReference>
<accession>A0ABV7Q1X8</accession>
<dbReference type="PANTHER" id="PTHR21310:SF42">
    <property type="entry name" value="BIFUNCTIONAL AAC_APH"/>
    <property type="match status" value="1"/>
</dbReference>
<protein>
    <submittedName>
        <fullName evidence="2">Aminoglycoside phosphotransferase family protein</fullName>
        <ecNumber evidence="2">2.7.-.-</ecNumber>
    </submittedName>
</protein>
<dbReference type="InterPro" id="IPR002575">
    <property type="entry name" value="Aminoglycoside_PTrfase"/>
</dbReference>
<evidence type="ECO:0000313" key="3">
    <source>
        <dbReference type="Proteomes" id="UP001595712"/>
    </source>
</evidence>
<organism evidence="2 3">
    <name type="scientific">Glycomyces rhizosphaerae</name>
    <dbReference type="NCBI Taxonomy" id="2054422"/>
    <lineage>
        <taxon>Bacteria</taxon>
        <taxon>Bacillati</taxon>
        <taxon>Actinomycetota</taxon>
        <taxon>Actinomycetes</taxon>
        <taxon>Glycomycetales</taxon>
        <taxon>Glycomycetaceae</taxon>
        <taxon>Glycomyces</taxon>
    </lineage>
</organism>
<keyword evidence="3" id="KW-1185">Reference proteome</keyword>
<dbReference type="PANTHER" id="PTHR21310">
    <property type="entry name" value="AMINOGLYCOSIDE PHOSPHOTRANSFERASE-RELATED-RELATED"/>
    <property type="match status" value="1"/>
</dbReference>
<dbReference type="CDD" id="cd05155">
    <property type="entry name" value="APH_ChoK_like_1"/>
    <property type="match status" value="1"/>
</dbReference>
<dbReference type="Gene3D" id="3.30.200.20">
    <property type="entry name" value="Phosphorylase Kinase, domain 1"/>
    <property type="match status" value="1"/>
</dbReference>
<dbReference type="GO" id="GO:0016740">
    <property type="term" value="F:transferase activity"/>
    <property type="evidence" value="ECO:0007669"/>
    <property type="project" value="UniProtKB-KW"/>
</dbReference>
<dbReference type="SUPFAM" id="SSF56112">
    <property type="entry name" value="Protein kinase-like (PK-like)"/>
    <property type="match status" value="1"/>
</dbReference>
<dbReference type="EMBL" id="JBHRWO010000020">
    <property type="protein sequence ID" value="MFC3494811.1"/>
    <property type="molecule type" value="Genomic_DNA"/>
</dbReference>